<proteinExistence type="predicted"/>
<dbReference type="OrthoDB" id="965991at2"/>
<evidence type="ECO:0000313" key="1">
    <source>
        <dbReference type="EMBL" id="PSL03879.1"/>
    </source>
</evidence>
<reference evidence="1 2" key="1">
    <citation type="submission" date="2018-03" db="EMBL/GenBank/DDBJ databases">
        <title>Genomic Encyclopedia of Archaeal and Bacterial Type Strains, Phase II (KMG-II): from individual species to whole genera.</title>
        <authorList>
            <person name="Goeker M."/>
        </authorList>
    </citation>
    <scope>NUCLEOTIDE SEQUENCE [LARGE SCALE GENOMIC DNA]</scope>
    <source>
        <strain evidence="1 2">DSM 28057</strain>
    </source>
</reference>
<keyword evidence="2" id="KW-1185">Reference proteome</keyword>
<name>A0A2P8E327_9BACT</name>
<protein>
    <submittedName>
        <fullName evidence="1">Uncharacterized protein</fullName>
    </submittedName>
</protein>
<dbReference type="AlphaFoldDB" id="A0A2P8E327"/>
<gene>
    <name evidence="1" type="ORF">CLV48_106119</name>
</gene>
<dbReference type="Proteomes" id="UP000240708">
    <property type="component" value="Unassembled WGS sequence"/>
</dbReference>
<accession>A0A2P8E327</accession>
<dbReference type="EMBL" id="PYGF01000006">
    <property type="protein sequence ID" value="PSL03879.1"/>
    <property type="molecule type" value="Genomic_DNA"/>
</dbReference>
<sequence>MDIYRLSRSFWDFAFENPDKIKPNHCALFFFAIEHCNRLGWKEKFGLPTTMVMEAIGIKSYNTYIKTFNELVEIGLFVLHQKSKNQYSSNIIALSKFDKANDKALDKALIKHGTKQRESTEQSIDSIDIQYTNLKINKSTIDDSPDLIEKKIDEERVIKGTKQIAEFFSISELRQPKHYMTIGNFVRHHALKGNLDHLAEQFTAYQMIKSKDPKFKHKWYNWIGSPEKSYEDGQWNIVDWVEEMERQKEPVDKKTINAMKRTYELLNEK</sequence>
<organism evidence="1 2">
    <name type="scientific">Cecembia rubra</name>
    <dbReference type="NCBI Taxonomy" id="1485585"/>
    <lineage>
        <taxon>Bacteria</taxon>
        <taxon>Pseudomonadati</taxon>
        <taxon>Bacteroidota</taxon>
        <taxon>Cytophagia</taxon>
        <taxon>Cytophagales</taxon>
        <taxon>Cyclobacteriaceae</taxon>
        <taxon>Cecembia</taxon>
    </lineage>
</organism>
<comment type="caution">
    <text evidence="1">The sequence shown here is derived from an EMBL/GenBank/DDBJ whole genome shotgun (WGS) entry which is preliminary data.</text>
</comment>
<evidence type="ECO:0000313" key="2">
    <source>
        <dbReference type="Proteomes" id="UP000240708"/>
    </source>
</evidence>
<dbReference type="RefSeq" id="WP_106567555.1">
    <property type="nucleotide sequence ID" value="NZ_PYGF01000006.1"/>
</dbReference>